<feature type="signal peptide" evidence="1">
    <location>
        <begin position="1"/>
        <end position="18"/>
    </location>
</feature>
<accession>A0ABR7XH30</accession>
<dbReference type="SUPFAM" id="SSF49299">
    <property type="entry name" value="PKD domain"/>
    <property type="match status" value="1"/>
</dbReference>
<dbReference type="Pfam" id="PF13585">
    <property type="entry name" value="CHU_C"/>
    <property type="match status" value="1"/>
</dbReference>
<gene>
    <name evidence="3" type="ORF">H9Q13_10610</name>
</gene>
<keyword evidence="1" id="KW-0732">Signal</keyword>
<keyword evidence="4" id="KW-1185">Reference proteome</keyword>
<evidence type="ECO:0000313" key="4">
    <source>
        <dbReference type="Proteomes" id="UP000625551"/>
    </source>
</evidence>
<protein>
    <submittedName>
        <fullName evidence="3">Gliding motility-associated C-terminal domain-containing protein</fullName>
    </submittedName>
</protein>
<organism evidence="3 4">
    <name type="scientific">Pontibacter aquaedesilientis</name>
    <dbReference type="NCBI Taxonomy" id="2766980"/>
    <lineage>
        <taxon>Bacteria</taxon>
        <taxon>Pseudomonadati</taxon>
        <taxon>Bacteroidota</taxon>
        <taxon>Cytophagia</taxon>
        <taxon>Cytophagales</taxon>
        <taxon>Hymenobacteraceae</taxon>
        <taxon>Pontibacter</taxon>
    </lineage>
</organism>
<dbReference type="InterPro" id="IPR013783">
    <property type="entry name" value="Ig-like_fold"/>
</dbReference>
<dbReference type="NCBIfam" id="TIGR04131">
    <property type="entry name" value="Bac_Flav_CTERM"/>
    <property type="match status" value="1"/>
</dbReference>
<feature type="chain" id="PRO_5045872513" evidence="1">
    <location>
        <begin position="19"/>
        <end position="650"/>
    </location>
</feature>
<dbReference type="InterPro" id="IPR036116">
    <property type="entry name" value="FN3_sf"/>
</dbReference>
<dbReference type="SUPFAM" id="SSF49265">
    <property type="entry name" value="Fibronectin type III"/>
    <property type="match status" value="1"/>
</dbReference>
<dbReference type="Proteomes" id="UP000625551">
    <property type="component" value="Unassembled WGS sequence"/>
</dbReference>
<evidence type="ECO:0000259" key="2">
    <source>
        <dbReference type="PROSITE" id="PS50853"/>
    </source>
</evidence>
<dbReference type="PROSITE" id="PS50853">
    <property type="entry name" value="FN3"/>
    <property type="match status" value="1"/>
</dbReference>
<feature type="domain" description="Fibronectin type-III" evidence="2">
    <location>
        <begin position="297"/>
        <end position="388"/>
    </location>
</feature>
<dbReference type="EMBL" id="JACXAJ010000004">
    <property type="protein sequence ID" value="MBD1397619.1"/>
    <property type="molecule type" value="Genomic_DNA"/>
</dbReference>
<sequence>MRLLLYICTLLLAIPVKAQNGCFRVLQNGIEVTVICAGIPVYFEDCTPNPDPNAIIFYDPGPAAFNPSSFDENKLVRKGSDNRYQYTYTQPGTYRITQIINRAGGGGTTTLERTFEVKTAPEPTFTVTTCASRSAQVTISDTNYNLFDIDYGDGTIRRNVTAGTQPAYTYSNASNSYTITVTAKYNGGSCENSSSKSFTLLPAPTTPVISRLEVIREEMTGEISLNIVNLQPGYSYVIERFSPATARYEPIHTTQVLTQSSLNDYRVQGINTAEATPYRVLPIDPCGTVLSGVASVPLSSISLAVQPGNEKATLTWKGNNANAQRYEITRNGMPLQSVDRNVNAYTDQNLVCGQNYCYRVTGIASGGASTSVSVERCVQVTSTATPPAGYLYTSYDEANQVQLLFTVPQGQQSQRVRYRRSIEGTPYSDIATTDKTEYMDRLQAPNAVCYQAFYTNPCNRESVVSNTSCPVYLIVLPQENPAVVGLGWTGYVGFPDGVGQYTVEVLNENNQVIASYPASGNTFADRNLREEQQDLRYRIKATSGSGNAVTYSNTQVVKQPLQVHVPTAFTPNNDGLNDVLEVKGRFIKDFRIIIYNSMGQVVFTSNDRANSWDGTYQGKLQPAGAYAYEINIITTNGEKKRRTGTVTLLR</sequence>
<name>A0ABR7XH30_9BACT</name>
<dbReference type="RefSeq" id="WP_191183775.1">
    <property type="nucleotide sequence ID" value="NZ_JACXAJ010000004.1"/>
</dbReference>
<dbReference type="InterPro" id="IPR035986">
    <property type="entry name" value="PKD_dom_sf"/>
</dbReference>
<comment type="caution">
    <text evidence="3">The sequence shown here is derived from an EMBL/GenBank/DDBJ whole genome shotgun (WGS) entry which is preliminary data.</text>
</comment>
<reference evidence="3 4" key="1">
    <citation type="submission" date="2020-09" db="EMBL/GenBank/DDBJ databases">
        <title>Genome sequencing and assembly of Pontibacter sp.</title>
        <authorList>
            <person name="Chhetri G."/>
        </authorList>
    </citation>
    <scope>NUCLEOTIDE SEQUENCE [LARGE SCALE GENOMIC DNA]</scope>
    <source>
        <strain evidence="3 4">JH31</strain>
    </source>
</reference>
<dbReference type="InterPro" id="IPR003961">
    <property type="entry name" value="FN3_dom"/>
</dbReference>
<dbReference type="InterPro" id="IPR026341">
    <property type="entry name" value="T9SS_type_B"/>
</dbReference>
<dbReference type="Gene3D" id="2.60.40.10">
    <property type="entry name" value="Immunoglobulins"/>
    <property type="match status" value="1"/>
</dbReference>
<evidence type="ECO:0000313" key="3">
    <source>
        <dbReference type="EMBL" id="MBD1397619.1"/>
    </source>
</evidence>
<evidence type="ECO:0000256" key="1">
    <source>
        <dbReference type="SAM" id="SignalP"/>
    </source>
</evidence>
<proteinExistence type="predicted"/>